<evidence type="ECO:0000313" key="1">
    <source>
        <dbReference type="EMBL" id="KAI3404138.2"/>
    </source>
</evidence>
<dbReference type="GeneID" id="73380655"/>
<keyword evidence="2" id="KW-1185">Reference proteome</keyword>
<sequence length="134" mass="15173">MSHSQFGSNKKVSDIFNKMIKLSGLNIETRELKEKTEQDLERALSIQTMFISHLYEEDGEVGQVDMKKSNKSFEGGGDKDNDTQFRLIACDHIAPKPLGLRQLLKDVENVDKRVDAEKGELGGFTLEDLKVKQM</sequence>
<evidence type="ECO:0000313" key="2">
    <source>
        <dbReference type="Proteomes" id="UP001202479"/>
    </source>
</evidence>
<comment type="caution">
    <text evidence="1">The sequence shown here is derived from an EMBL/GenBank/DDBJ whole genome shotgun (WGS) entry which is preliminary data.</text>
</comment>
<reference evidence="1" key="1">
    <citation type="journal article" date="2022" name="DNA Res.">
        <title>Genome analysis of five recently described species of the CUG-Ser clade uncovers Candida theae as a new hybrid lineage with pathogenic potential in the Candida parapsilosis species complex.</title>
        <authorList>
            <person name="Mixao V."/>
            <person name="Del Olmo V."/>
            <person name="Hegedusova E."/>
            <person name="Saus E."/>
            <person name="Pryszcz L."/>
            <person name="Cillingova A."/>
            <person name="Nosek J."/>
            <person name="Gabaldon T."/>
        </authorList>
    </citation>
    <scope>NUCLEOTIDE SEQUENCE</scope>
    <source>
        <strain evidence="1">CBS 10844</strain>
    </source>
</reference>
<dbReference type="AlphaFoldDB" id="A0AAI9WXJ5"/>
<protein>
    <submittedName>
        <fullName evidence="1">GTF1</fullName>
    </submittedName>
</protein>
<name>A0AAI9WXJ5_9ASCO</name>
<gene>
    <name evidence="1" type="ORF">KGF56_003038</name>
</gene>
<dbReference type="EMBL" id="JAHUZD010000107">
    <property type="protein sequence ID" value="KAI3404138.2"/>
    <property type="molecule type" value="Genomic_DNA"/>
</dbReference>
<dbReference type="RefSeq" id="XP_049179883.1">
    <property type="nucleotide sequence ID" value="XM_049324330.1"/>
</dbReference>
<accession>A0AAI9WXJ5</accession>
<organism evidence="1 2">
    <name type="scientific">Candida oxycetoniae</name>
    <dbReference type="NCBI Taxonomy" id="497107"/>
    <lineage>
        <taxon>Eukaryota</taxon>
        <taxon>Fungi</taxon>
        <taxon>Dikarya</taxon>
        <taxon>Ascomycota</taxon>
        <taxon>Saccharomycotina</taxon>
        <taxon>Pichiomycetes</taxon>
        <taxon>Debaryomycetaceae</taxon>
        <taxon>Candida/Lodderomyces clade</taxon>
        <taxon>Candida</taxon>
    </lineage>
</organism>
<proteinExistence type="predicted"/>
<dbReference type="Proteomes" id="UP001202479">
    <property type="component" value="Unassembled WGS sequence"/>
</dbReference>